<dbReference type="EMBL" id="JAZDWZ010000010">
    <property type="protein sequence ID" value="MEE3928558.1"/>
    <property type="molecule type" value="Genomic_DNA"/>
</dbReference>
<dbReference type="Proteomes" id="UP001344817">
    <property type="component" value="Unassembled WGS sequence"/>
</dbReference>
<evidence type="ECO:0000256" key="5">
    <source>
        <dbReference type="ARBA" id="ARBA00023172"/>
    </source>
</evidence>
<keyword evidence="9" id="KW-1185">Reference proteome</keyword>
<keyword evidence="5" id="KW-0233">DNA recombination</keyword>
<dbReference type="InterPro" id="IPR000093">
    <property type="entry name" value="DNA_Rcmb_RecR"/>
</dbReference>
<keyword evidence="3" id="KW-0863">Zinc-finger</keyword>
<dbReference type="RefSeq" id="WP_330500971.1">
    <property type="nucleotide sequence ID" value="NZ_JAZDWZ010000010.1"/>
</dbReference>
<keyword evidence="6" id="KW-0234">DNA repair</keyword>
<evidence type="ECO:0000256" key="3">
    <source>
        <dbReference type="ARBA" id="ARBA00022771"/>
    </source>
</evidence>
<keyword evidence="2" id="KW-0227">DNA damage</keyword>
<feature type="domain" description="Toprim" evidence="7">
    <location>
        <begin position="79"/>
        <end position="172"/>
    </location>
</feature>
<dbReference type="Gene3D" id="3.40.1360.10">
    <property type="match status" value="1"/>
</dbReference>
<dbReference type="InterPro" id="IPR023627">
    <property type="entry name" value="Rcmb_RecR"/>
</dbReference>
<proteinExistence type="predicted"/>
<reference evidence="8" key="1">
    <citation type="submission" date="2024-01" db="EMBL/GenBank/DDBJ databases">
        <title>Genome sequence of Mycoplasma ciconiae type strain DSM 25251.</title>
        <authorList>
            <person name="Spergser J."/>
        </authorList>
    </citation>
    <scope>NUCLEOTIDE SEQUENCE [LARGE SCALE GENOMIC DNA]</scope>
    <source>
        <strain evidence="8">DSM 25251</strain>
    </source>
</reference>
<dbReference type="PANTHER" id="PTHR30446:SF0">
    <property type="entry name" value="RECOMBINATION PROTEIN RECR"/>
    <property type="match status" value="1"/>
</dbReference>
<evidence type="ECO:0000256" key="2">
    <source>
        <dbReference type="ARBA" id="ARBA00022763"/>
    </source>
</evidence>
<organism evidence="8 9">
    <name type="scientific">Mycoplasmopsis ciconiae</name>
    <dbReference type="NCBI Taxonomy" id="561067"/>
    <lineage>
        <taxon>Bacteria</taxon>
        <taxon>Bacillati</taxon>
        <taxon>Mycoplasmatota</taxon>
        <taxon>Mycoplasmoidales</taxon>
        <taxon>Metamycoplasmataceae</taxon>
        <taxon>Mycoplasmopsis</taxon>
    </lineage>
</organism>
<dbReference type="PANTHER" id="PTHR30446">
    <property type="entry name" value="RECOMBINATION PROTEIN RECR"/>
    <property type="match status" value="1"/>
</dbReference>
<evidence type="ECO:0000256" key="1">
    <source>
        <dbReference type="ARBA" id="ARBA00022723"/>
    </source>
</evidence>
<dbReference type="InterPro" id="IPR006171">
    <property type="entry name" value="TOPRIM_dom"/>
</dbReference>
<dbReference type="SUPFAM" id="SSF111304">
    <property type="entry name" value="Recombination protein RecR"/>
    <property type="match status" value="1"/>
</dbReference>
<name>A0ABU7MN16_9BACT</name>
<evidence type="ECO:0000256" key="6">
    <source>
        <dbReference type="ARBA" id="ARBA00023204"/>
    </source>
</evidence>
<dbReference type="Pfam" id="PF21175">
    <property type="entry name" value="RecR_C"/>
    <property type="match status" value="1"/>
</dbReference>
<accession>A0ABU7MN16</accession>
<dbReference type="PROSITE" id="PS01300">
    <property type="entry name" value="RECR"/>
    <property type="match status" value="1"/>
</dbReference>
<protein>
    <submittedName>
        <fullName evidence="8">Toprim domain-containing protein</fullName>
    </submittedName>
</protein>
<evidence type="ECO:0000256" key="4">
    <source>
        <dbReference type="ARBA" id="ARBA00022833"/>
    </source>
</evidence>
<dbReference type="PROSITE" id="PS50880">
    <property type="entry name" value="TOPRIM"/>
    <property type="match status" value="1"/>
</dbReference>
<evidence type="ECO:0000259" key="7">
    <source>
        <dbReference type="PROSITE" id="PS50880"/>
    </source>
</evidence>
<evidence type="ECO:0000313" key="8">
    <source>
        <dbReference type="EMBL" id="MEE3928558.1"/>
    </source>
</evidence>
<gene>
    <name evidence="8" type="ORF">V2E24_03140</name>
</gene>
<comment type="caution">
    <text evidence="8">The sequence shown here is derived from an EMBL/GenBank/DDBJ whole genome shotgun (WGS) entry which is preliminary data.</text>
</comment>
<keyword evidence="4" id="KW-0862">Zinc</keyword>
<sequence length="194" mass="22594">MHKTDTLNKAHEQIKNNLNFTNKQTQKFIEWVLESSNFEIEDFINLVKQIKSKTNYCHLCGDICEETLCFICSDPDRDKILMVVDNNKAINKFEELRFFTGKYYIFSTDIDIEKNEELFLHNLEKLSNYAKNFDEVIIAISPNLKGEIISYNIKKQLYENKISVSQLAIGIPIGANVDFVDPVTLRESIKNRTK</sequence>
<evidence type="ECO:0000313" key="9">
    <source>
        <dbReference type="Proteomes" id="UP001344817"/>
    </source>
</evidence>
<dbReference type="InterPro" id="IPR015967">
    <property type="entry name" value="Rcmb_RecR_Znf"/>
</dbReference>
<keyword evidence="1" id="KW-0479">Metal-binding</keyword>